<gene>
    <name evidence="3" type="primary">ubx2</name>
    <name evidence="3" type="ORF">IWW39_002864</name>
</gene>
<dbReference type="SUPFAM" id="SSF54236">
    <property type="entry name" value="Ubiquitin-like"/>
    <property type="match status" value="1"/>
</dbReference>
<dbReference type="GO" id="GO:0043161">
    <property type="term" value="P:proteasome-mediated ubiquitin-dependent protein catabolic process"/>
    <property type="evidence" value="ECO:0007669"/>
    <property type="project" value="TreeGrafter"/>
</dbReference>
<accession>A0A9W8GJM3</accession>
<protein>
    <submittedName>
        <fullName evidence="3">UBX domain protein Ubx2</fullName>
        <ecNumber evidence="3">1.1.1.8</ecNumber>
    </submittedName>
</protein>
<dbReference type="PROSITE" id="PS50033">
    <property type="entry name" value="UBX"/>
    <property type="match status" value="1"/>
</dbReference>
<evidence type="ECO:0000313" key="4">
    <source>
        <dbReference type="Proteomes" id="UP001151516"/>
    </source>
</evidence>
<sequence length="494" mass="53288">MESENIPQFCAVTTADPSIAIGYLQAISLYFANDGKALHGDTGTAANSVGAPAATAGDSRSAYEEEVRAPIASRRDVLVDDYGGGAYESAYSGAMHRQRDMASRSAVAASIFNQRIRTVNVPLRDFSQEAADIAAGESGVSESTARRNRLAELFKPPFEIMHQGDMDSARQEAMTDGKWVLINLQELSDFKCQALNRDIWRQKIIKDVVRQDFVFFQVSIESAEGVKLATMYSAAEFPFVAIIHPKTGELRRRLVRLDNVSDMVEDIANFTLDNPLPKKSAGGSAPGSEAGPGLGGSASSRRGMTEEEELSAAIAASELESRSARSRGSGTTANPIPLGSDSEMDSDYDNAGSYSDILTISSEDEADEDYDDDDDSGSGQGEMEVDDALPAAQEPKVEGPDAWYKLLPKAVLDEPALGPTVTRIQFRFPNGQPVVRRFEKSAKVAAIFQYLKATRPEAANDAPEALFMGRRLADSVEQTIDEAKLANASITVDI</sequence>
<feature type="domain" description="UBX" evidence="2">
    <location>
        <begin position="417"/>
        <end position="493"/>
    </location>
</feature>
<organism evidence="3 4">
    <name type="scientific">Coemansia spiralis</name>
    <dbReference type="NCBI Taxonomy" id="417178"/>
    <lineage>
        <taxon>Eukaryota</taxon>
        <taxon>Fungi</taxon>
        <taxon>Fungi incertae sedis</taxon>
        <taxon>Zoopagomycota</taxon>
        <taxon>Kickxellomycotina</taxon>
        <taxon>Kickxellomycetes</taxon>
        <taxon>Kickxellales</taxon>
        <taxon>Kickxellaceae</taxon>
        <taxon>Coemansia</taxon>
    </lineage>
</organism>
<dbReference type="EMBL" id="JANBTX010000070">
    <property type="protein sequence ID" value="KAJ2687509.1"/>
    <property type="molecule type" value="Genomic_DNA"/>
</dbReference>
<dbReference type="EC" id="1.1.1.8" evidence="3"/>
<dbReference type="InterPro" id="IPR006577">
    <property type="entry name" value="UAS"/>
</dbReference>
<feature type="region of interest" description="Disordered" evidence="1">
    <location>
        <begin position="275"/>
        <end position="383"/>
    </location>
</feature>
<dbReference type="PANTHER" id="PTHR23322">
    <property type="entry name" value="FAS-ASSOCIATED PROTEIN"/>
    <property type="match status" value="1"/>
</dbReference>
<feature type="compositionally biased region" description="Acidic residues" evidence="1">
    <location>
        <begin position="362"/>
        <end position="376"/>
    </location>
</feature>
<evidence type="ECO:0000256" key="1">
    <source>
        <dbReference type="SAM" id="MobiDB-lite"/>
    </source>
</evidence>
<keyword evidence="4" id="KW-1185">Reference proteome</keyword>
<comment type="caution">
    <text evidence="3">The sequence shown here is derived from an EMBL/GenBank/DDBJ whole genome shotgun (WGS) entry which is preliminary data.</text>
</comment>
<evidence type="ECO:0000259" key="2">
    <source>
        <dbReference type="PROSITE" id="PS50033"/>
    </source>
</evidence>
<keyword evidence="3" id="KW-0560">Oxidoreductase</keyword>
<dbReference type="InterPro" id="IPR029071">
    <property type="entry name" value="Ubiquitin-like_domsf"/>
</dbReference>
<dbReference type="OrthoDB" id="270602at2759"/>
<dbReference type="InterPro" id="IPR001012">
    <property type="entry name" value="UBX_dom"/>
</dbReference>
<dbReference type="SMART" id="SM00594">
    <property type="entry name" value="UAS"/>
    <property type="match status" value="1"/>
</dbReference>
<dbReference type="GO" id="GO:0005634">
    <property type="term" value="C:nucleus"/>
    <property type="evidence" value="ECO:0007669"/>
    <property type="project" value="TreeGrafter"/>
</dbReference>
<dbReference type="CDD" id="cd01767">
    <property type="entry name" value="UBX"/>
    <property type="match status" value="1"/>
</dbReference>
<dbReference type="PANTHER" id="PTHR23322:SF6">
    <property type="entry name" value="UBX DOMAIN-CONTAINING PROTEIN 7"/>
    <property type="match status" value="1"/>
</dbReference>
<dbReference type="Gene3D" id="3.10.20.90">
    <property type="entry name" value="Phosphatidylinositol 3-kinase Catalytic Subunit, Chain A, domain 1"/>
    <property type="match status" value="1"/>
</dbReference>
<dbReference type="AlphaFoldDB" id="A0A9W8GJM3"/>
<reference evidence="3" key="1">
    <citation type="submission" date="2022-07" db="EMBL/GenBank/DDBJ databases">
        <title>Phylogenomic reconstructions and comparative analyses of Kickxellomycotina fungi.</title>
        <authorList>
            <person name="Reynolds N.K."/>
            <person name="Stajich J.E."/>
            <person name="Barry K."/>
            <person name="Grigoriev I.V."/>
            <person name="Crous P."/>
            <person name="Smith M.E."/>
        </authorList>
    </citation>
    <scope>NUCLEOTIDE SEQUENCE</scope>
    <source>
        <strain evidence="3">CBS 109367</strain>
    </source>
</reference>
<dbReference type="Gene3D" id="3.40.30.10">
    <property type="entry name" value="Glutaredoxin"/>
    <property type="match status" value="1"/>
</dbReference>
<dbReference type="SUPFAM" id="SSF52833">
    <property type="entry name" value="Thioredoxin-like"/>
    <property type="match status" value="1"/>
</dbReference>
<dbReference type="InterPro" id="IPR050730">
    <property type="entry name" value="UBX_domain-protein"/>
</dbReference>
<proteinExistence type="predicted"/>
<dbReference type="Proteomes" id="UP001151516">
    <property type="component" value="Unassembled WGS sequence"/>
</dbReference>
<dbReference type="Pfam" id="PF00789">
    <property type="entry name" value="UBX"/>
    <property type="match status" value="1"/>
</dbReference>
<feature type="compositionally biased region" description="Low complexity" evidence="1">
    <location>
        <begin position="280"/>
        <end position="289"/>
    </location>
</feature>
<name>A0A9W8GJM3_9FUNG</name>
<evidence type="ECO:0000313" key="3">
    <source>
        <dbReference type="EMBL" id="KAJ2687509.1"/>
    </source>
</evidence>
<dbReference type="GO" id="GO:0043130">
    <property type="term" value="F:ubiquitin binding"/>
    <property type="evidence" value="ECO:0007669"/>
    <property type="project" value="TreeGrafter"/>
</dbReference>
<dbReference type="CDD" id="cd02958">
    <property type="entry name" value="UAS"/>
    <property type="match status" value="1"/>
</dbReference>
<dbReference type="GO" id="GO:0141152">
    <property type="term" value="F:glycerol-3-phosphate dehydrogenase (NAD+) activity"/>
    <property type="evidence" value="ECO:0007669"/>
    <property type="project" value="UniProtKB-EC"/>
</dbReference>
<dbReference type="InterPro" id="IPR036249">
    <property type="entry name" value="Thioredoxin-like_sf"/>
</dbReference>
<dbReference type="CDD" id="cd14273">
    <property type="entry name" value="UBA_TAP-C_like"/>
    <property type="match status" value="1"/>
</dbReference>
<dbReference type="Pfam" id="PF13899">
    <property type="entry name" value="Thioredoxin_7"/>
    <property type="match status" value="1"/>
</dbReference>